<keyword evidence="1" id="KW-0732">Signal</keyword>
<dbReference type="STRING" id="1033802.SSPSH_001034"/>
<feature type="chain" id="PRO_5004628035" evidence="1">
    <location>
        <begin position="22"/>
        <end position="50"/>
    </location>
</feature>
<evidence type="ECO:0000313" key="2">
    <source>
        <dbReference type="EMBL" id="ERJ19869.1"/>
    </source>
</evidence>
<reference evidence="2 3" key="1">
    <citation type="journal article" date="2011" name="J. Bacteriol.">
        <title>Genome sequence of Salinisphaera shabanensis, a gammaproteobacterium from the harsh, variable environment of the brine-seawater interface of the Shaban Deep in the Red Sea.</title>
        <authorList>
            <person name="Antunes A."/>
            <person name="Alam I."/>
            <person name="Bajic V.B."/>
            <person name="Stingl U."/>
        </authorList>
    </citation>
    <scope>NUCLEOTIDE SEQUENCE [LARGE SCALE GENOMIC DNA]</scope>
    <source>
        <strain evidence="2 3">E1L3A</strain>
    </source>
</reference>
<keyword evidence="3" id="KW-1185">Reference proteome</keyword>
<sequence>MKILESIYLTLFAAFAGIANAAEQAGPGRMGEGGMMDGGMMNGGMMMGGR</sequence>
<proteinExistence type="predicted"/>
<reference evidence="2 3" key="2">
    <citation type="journal article" date="2013" name="PLoS ONE">
        <title>INDIGO - INtegrated Data Warehouse of MIcrobial GenOmes with Examples from the Red Sea Extremophiles.</title>
        <authorList>
            <person name="Alam I."/>
            <person name="Antunes A."/>
            <person name="Kamau A.A."/>
            <person name="Ba Alawi W."/>
            <person name="Kalkatawi M."/>
            <person name="Stingl U."/>
            <person name="Bajic V.B."/>
        </authorList>
    </citation>
    <scope>NUCLEOTIDE SEQUENCE [LARGE SCALE GENOMIC DNA]</scope>
    <source>
        <strain evidence="2 3">E1L3A</strain>
    </source>
</reference>
<name>U2FVC2_9GAMM</name>
<evidence type="ECO:0000256" key="1">
    <source>
        <dbReference type="SAM" id="SignalP"/>
    </source>
</evidence>
<dbReference type="EMBL" id="AFNV02000006">
    <property type="protein sequence ID" value="ERJ19869.1"/>
    <property type="molecule type" value="Genomic_DNA"/>
</dbReference>
<comment type="caution">
    <text evidence="2">The sequence shown here is derived from an EMBL/GenBank/DDBJ whole genome shotgun (WGS) entry which is preliminary data.</text>
</comment>
<evidence type="ECO:0000313" key="3">
    <source>
        <dbReference type="Proteomes" id="UP000006242"/>
    </source>
</evidence>
<organism evidence="2 3">
    <name type="scientific">Salinisphaera shabanensis E1L3A</name>
    <dbReference type="NCBI Taxonomy" id="1033802"/>
    <lineage>
        <taxon>Bacteria</taxon>
        <taxon>Pseudomonadati</taxon>
        <taxon>Pseudomonadota</taxon>
        <taxon>Gammaproteobacteria</taxon>
        <taxon>Salinisphaerales</taxon>
        <taxon>Salinisphaeraceae</taxon>
        <taxon>Salinisphaera</taxon>
    </lineage>
</organism>
<gene>
    <name evidence="2" type="ORF">SSPSH_001034</name>
</gene>
<dbReference type="Proteomes" id="UP000006242">
    <property type="component" value="Unassembled WGS sequence"/>
</dbReference>
<protein>
    <submittedName>
        <fullName evidence="2">Uncharacterized protein</fullName>
    </submittedName>
</protein>
<feature type="signal peptide" evidence="1">
    <location>
        <begin position="1"/>
        <end position="21"/>
    </location>
</feature>
<dbReference type="AlphaFoldDB" id="U2FVC2"/>
<accession>U2FVC2</accession>
<dbReference type="RefSeq" id="WP_021031447.1">
    <property type="nucleotide sequence ID" value="NZ_AFNV02000006.1"/>
</dbReference>